<comment type="caution">
    <text evidence="3">The sequence shown here is derived from an EMBL/GenBank/DDBJ whole genome shotgun (WGS) entry which is preliminary data.</text>
</comment>
<feature type="region of interest" description="Disordered" evidence="1">
    <location>
        <begin position="87"/>
        <end position="120"/>
    </location>
</feature>
<dbReference type="Proteomes" id="UP000324065">
    <property type="component" value="Unassembled WGS sequence"/>
</dbReference>
<dbReference type="AlphaFoldDB" id="A0A5M6IB74"/>
<feature type="compositionally biased region" description="Basic and acidic residues" evidence="1">
    <location>
        <begin position="1"/>
        <end position="22"/>
    </location>
</feature>
<evidence type="ECO:0000256" key="1">
    <source>
        <dbReference type="SAM" id="MobiDB-lite"/>
    </source>
</evidence>
<evidence type="ECO:0000313" key="4">
    <source>
        <dbReference type="Proteomes" id="UP000324065"/>
    </source>
</evidence>
<evidence type="ECO:0000313" key="3">
    <source>
        <dbReference type="EMBL" id="KAA5604969.1"/>
    </source>
</evidence>
<accession>A0A5M6IB74</accession>
<dbReference type="EMBL" id="VWPJ01000012">
    <property type="protein sequence ID" value="KAA5604969.1"/>
    <property type="molecule type" value="Genomic_DNA"/>
</dbReference>
<feature type="region of interest" description="Disordered" evidence="1">
    <location>
        <begin position="1"/>
        <end position="35"/>
    </location>
</feature>
<reference evidence="3 4" key="1">
    <citation type="submission" date="2019-09" db="EMBL/GenBank/DDBJ databases">
        <title>Genome sequence of Roseospira marina, one of the more divergent members of the non-sulfur purple photosynthetic bacterial family, the Rhodospirillaceae.</title>
        <authorList>
            <person name="Meyer T."/>
            <person name="Kyndt J."/>
        </authorList>
    </citation>
    <scope>NUCLEOTIDE SEQUENCE [LARGE SCALE GENOMIC DNA]</scope>
    <source>
        <strain evidence="3 4">DSM 15113</strain>
    </source>
</reference>
<dbReference type="SUPFAM" id="SSF52242">
    <property type="entry name" value="Cobalamin (vitamin B12)-binding domain"/>
    <property type="match status" value="1"/>
</dbReference>
<dbReference type="GO" id="GO:0031419">
    <property type="term" value="F:cobalamin binding"/>
    <property type="evidence" value="ECO:0007669"/>
    <property type="project" value="InterPro"/>
</dbReference>
<feature type="compositionally biased region" description="Basic and acidic residues" evidence="1">
    <location>
        <begin position="87"/>
        <end position="101"/>
    </location>
</feature>
<dbReference type="InterPro" id="IPR006158">
    <property type="entry name" value="Cobalamin-bd"/>
</dbReference>
<organism evidence="3 4">
    <name type="scientific">Roseospira marina</name>
    <dbReference type="NCBI Taxonomy" id="140057"/>
    <lineage>
        <taxon>Bacteria</taxon>
        <taxon>Pseudomonadati</taxon>
        <taxon>Pseudomonadota</taxon>
        <taxon>Alphaproteobacteria</taxon>
        <taxon>Rhodospirillales</taxon>
        <taxon>Rhodospirillaceae</taxon>
        <taxon>Roseospira</taxon>
    </lineage>
</organism>
<feature type="domain" description="B12-binding" evidence="2">
    <location>
        <begin position="266"/>
        <end position="396"/>
    </location>
</feature>
<dbReference type="Pfam" id="PF02310">
    <property type="entry name" value="B12-binding"/>
    <property type="match status" value="1"/>
</dbReference>
<name>A0A5M6IB74_9PROT</name>
<dbReference type="InterPro" id="IPR036724">
    <property type="entry name" value="Cobalamin-bd_sf"/>
</dbReference>
<dbReference type="PROSITE" id="PS51332">
    <property type="entry name" value="B12_BINDING"/>
    <property type="match status" value="1"/>
</dbReference>
<dbReference type="Gene3D" id="3.40.50.280">
    <property type="entry name" value="Cobalamin-binding domain"/>
    <property type="match status" value="1"/>
</dbReference>
<keyword evidence="4" id="KW-1185">Reference proteome</keyword>
<sequence length="396" mass="42434">MHESEHSDRGLGHEPGRDRGDGGIKIGGLANNTGTGPREGCVVMTGIGRRSIRMGFWTADLPVDLEPRGLTRPWPRHQAEEFWAPRGVDRTGDDRNAEARRGWGPRAAGSPDHDTADTGAPRWSLQAREGSALASVIEGDVIPRLVLAHRHGPSAGQAIVRGVLDHLGRSVGPNADGTPVDAFSRCIVSGDPDRALLVVRDLEARGVSFEALCDGLLEPTAALLEAFWVSDAYDFSDLTVALGRLQWILHELERDVGPDEELHGVGHRMVLATVPEERHPFGVSLASAMFHRAGWDVTDALVPESRATLLSLVAEDAYPVIALWVGRPCHLTGLPALIDQLRRASMNPCSRILVVGPPCGGPAESLAHLGADAVAETALEAVERAEELLVGVLEQD</sequence>
<gene>
    <name evidence="3" type="ORF">F1188_13075</name>
</gene>
<proteinExistence type="predicted"/>
<dbReference type="GO" id="GO:0046872">
    <property type="term" value="F:metal ion binding"/>
    <property type="evidence" value="ECO:0007669"/>
    <property type="project" value="InterPro"/>
</dbReference>
<dbReference type="OrthoDB" id="5498228at2"/>
<evidence type="ECO:0000259" key="2">
    <source>
        <dbReference type="PROSITE" id="PS51332"/>
    </source>
</evidence>
<protein>
    <submittedName>
        <fullName evidence="3">Cobalamin B12-binding domain-containing protein</fullName>
    </submittedName>
</protein>